<sequence length="321" mass="35061">MADSDSSIRRHRRLPPLAALRAFEAAARHLSFRKAAEELAVTPTAVSHQIRLLEAVLGRALFVRHVRRVALTAAGERLYPVFRDGFDSFEQAISALDPQSQRKAVTLTAPTLFTARRLLPALDAFRSAHPGFDLRLHAADEVVDLHAGLADIAVRYGPGPFPRLVAEPLMSERFGVLCSPRLGLCHPDDLRTAVLIHTEWKRPGMAPDWQRWRRLSGATGLAIGEGPRFTDDGHALQAAIAGHGAVIASLVLARPEIEAGMLFQPFGPEIVGETYHIVATPENIACADVRAVRDWLADHVSGETPLRENRKPILGRSGGPE</sequence>
<dbReference type="GO" id="GO:0006351">
    <property type="term" value="P:DNA-templated transcription"/>
    <property type="evidence" value="ECO:0007669"/>
    <property type="project" value="TreeGrafter"/>
</dbReference>
<dbReference type="Pfam" id="PF00126">
    <property type="entry name" value="HTH_1"/>
    <property type="match status" value="1"/>
</dbReference>
<dbReference type="Proteomes" id="UP000186143">
    <property type="component" value="Unassembled WGS sequence"/>
</dbReference>
<reference evidence="6 7" key="1">
    <citation type="submission" date="2016-09" db="EMBL/GenBank/DDBJ databases">
        <title>Rhizobium sp. nov., a novel species isolated from the rice rhizosphere.</title>
        <authorList>
            <person name="Zhao J."/>
            <person name="Zhang X."/>
        </authorList>
    </citation>
    <scope>NUCLEOTIDE SEQUENCE [LARGE SCALE GENOMIC DNA]</scope>
    <source>
        <strain evidence="6 7">MH17</strain>
    </source>
</reference>
<protein>
    <submittedName>
        <fullName evidence="6">LysR family transcriptional regulator</fullName>
    </submittedName>
</protein>
<evidence type="ECO:0000313" key="7">
    <source>
        <dbReference type="Proteomes" id="UP000186143"/>
    </source>
</evidence>
<dbReference type="RefSeq" id="WP_075635826.1">
    <property type="nucleotide sequence ID" value="NZ_MKIO01000034.1"/>
</dbReference>
<dbReference type="InterPro" id="IPR036390">
    <property type="entry name" value="WH_DNA-bd_sf"/>
</dbReference>
<dbReference type="InterPro" id="IPR036388">
    <property type="entry name" value="WH-like_DNA-bd_sf"/>
</dbReference>
<gene>
    <name evidence="6" type="ORF">BJF92_19375</name>
</gene>
<dbReference type="InterPro" id="IPR005119">
    <property type="entry name" value="LysR_subst-bd"/>
</dbReference>
<feature type="domain" description="HTH lysR-type" evidence="5">
    <location>
        <begin position="15"/>
        <end position="72"/>
    </location>
</feature>
<dbReference type="PANTHER" id="PTHR30537">
    <property type="entry name" value="HTH-TYPE TRANSCRIPTIONAL REGULATOR"/>
    <property type="match status" value="1"/>
</dbReference>
<dbReference type="OrthoDB" id="9793571at2"/>
<name>A0A1Q9AGT9_9HYPH</name>
<comment type="similarity">
    <text evidence="1">Belongs to the LysR transcriptional regulatory family.</text>
</comment>
<evidence type="ECO:0000256" key="2">
    <source>
        <dbReference type="ARBA" id="ARBA00023015"/>
    </source>
</evidence>
<evidence type="ECO:0000313" key="6">
    <source>
        <dbReference type="EMBL" id="OLP54400.1"/>
    </source>
</evidence>
<proteinExistence type="inferred from homology"/>
<dbReference type="STRING" id="1672749.BJF92_19375"/>
<evidence type="ECO:0000256" key="3">
    <source>
        <dbReference type="ARBA" id="ARBA00023125"/>
    </source>
</evidence>
<accession>A0A1Q9AGT9</accession>
<dbReference type="PROSITE" id="PS50931">
    <property type="entry name" value="HTH_LYSR"/>
    <property type="match status" value="1"/>
</dbReference>
<dbReference type="SUPFAM" id="SSF46785">
    <property type="entry name" value="Winged helix' DNA-binding domain"/>
    <property type="match status" value="1"/>
</dbReference>
<keyword evidence="3" id="KW-0238">DNA-binding</keyword>
<dbReference type="PANTHER" id="PTHR30537:SF26">
    <property type="entry name" value="GLYCINE CLEAVAGE SYSTEM TRANSCRIPTIONAL ACTIVATOR"/>
    <property type="match status" value="1"/>
</dbReference>
<dbReference type="CDD" id="cd08432">
    <property type="entry name" value="PBP2_GcdR_TrpI_HvrB_AmpR_like"/>
    <property type="match status" value="1"/>
</dbReference>
<dbReference type="FunFam" id="1.10.10.10:FF:000038">
    <property type="entry name" value="Glycine cleavage system transcriptional activator"/>
    <property type="match status" value="1"/>
</dbReference>
<keyword evidence="4" id="KW-0804">Transcription</keyword>
<organism evidence="6 7">
    <name type="scientific">Xaviernesmea rhizosphaerae</name>
    <dbReference type="NCBI Taxonomy" id="1672749"/>
    <lineage>
        <taxon>Bacteria</taxon>
        <taxon>Pseudomonadati</taxon>
        <taxon>Pseudomonadota</taxon>
        <taxon>Alphaproteobacteria</taxon>
        <taxon>Hyphomicrobiales</taxon>
        <taxon>Rhizobiaceae</taxon>
        <taxon>Rhizobium/Agrobacterium group</taxon>
        <taxon>Xaviernesmea</taxon>
    </lineage>
</organism>
<dbReference type="GO" id="GO:0003700">
    <property type="term" value="F:DNA-binding transcription factor activity"/>
    <property type="evidence" value="ECO:0007669"/>
    <property type="project" value="InterPro"/>
</dbReference>
<dbReference type="PRINTS" id="PR00039">
    <property type="entry name" value="HTHLYSR"/>
</dbReference>
<dbReference type="Gene3D" id="3.40.190.10">
    <property type="entry name" value="Periplasmic binding protein-like II"/>
    <property type="match status" value="2"/>
</dbReference>
<dbReference type="EMBL" id="MKIO01000034">
    <property type="protein sequence ID" value="OLP54400.1"/>
    <property type="molecule type" value="Genomic_DNA"/>
</dbReference>
<dbReference type="Gene3D" id="1.10.10.10">
    <property type="entry name" value="Winged helix-like DNA-binding domain superfamily/Winged helix DNA-binding domain"/>
    <property type="match status" value="1"/>
</dbReference>
<dbReference type="Pfam" id="PF03466">
    <property type="entry name" value="LysR_substrate"/>
    <property type="match status" value="1"/>
</dbReference>
<dbReference type="GO" id="GO:0043565">
    <property type="term" value="F:sequence-specific DNA binding"/>
    <property type="evidence" value="ECO:0007669"/>
    <property type="project" value="TreeGrafter"/>
</dbReference>
<evidence type="ECO:0000256" key="1">
    <source>
        <dbReference type="ARBA" id="ARBA00009437"/>
    </source>
</evidence>
<evidence type="ECO:0000256" key="4">
    <source>
        <dbReference type="ARBA" id="ARBA00023163"/>
    </source>
</evidence>
<evidence type="ECO:0000259" key="5">
    <source>
        <dbReference type="PROSITE" id="PS50931"/>
    </source>
</evidence>
<dbReference type="InterPro" id="IPR058163">
    <property type="entry name" value="LysR-type_TF_proteobact-type"/>
</dbReference>
<dbReference type="InterPro" id="IPR000847">
    <property type="entry name" value="LysR_HTH_N"/>
</dbReference>
<dbReference type="AlphaFoldDB" id="A0A1Q9AGT9"/>
<comment type="caution">
    <text evidence="6">The sequence shown here is derived from an EMBL/GenBank/DDBJ whole genome shotgun (WGS) entry which is preliminary data.</text>
</comment>
<dbReference type="SUPFAM" id="SSF53850">
    <property type="entry name" value="Periplasmic binding protein-like II"/>
    <property type="match status" value="1"/>
</dbReference>
<keyword evidence="2" id="KW-0805">Transcription regulation</keyword>